<comment type="caution">
    <text evidence="1">The sequence shown here is derived from an EMBL/GenBank/DDBJ whole genome shotgun (WGS) entry which is preliminary data.</text>
</comment>
<proteinExistence type="predicted"/>
<accession>A0ABR1LCJ1</accession>
<name>A0ABR1LCJ1_9PEZI</name>
<dbReference type="EMBL" id="JBBPEH010000010">
    <property type="protein sequence ID" value="KAK7532958.1"/>
    <property type="molecule type" value="Genomic_DNA"/>
</dbReference>
<protein>
    <submittedName>
        <fullName evidence="1">Uncharacterized protein</fullName>
    </submittedName>
</protein>
<reference evidence="1 2" key="1">
    <citation type="submission" date="2024-04" db="EMBL/GenBank/DDBJ databases">
        <title>Phyllosticta paracitricarpa is synonymous to the EU quarantine fungus P. citricarpa based on phylogenomic analyses.</title>
        <authorList>
            <consortium name="Lawrence Berkeley National Laboratory"/>
            <person name="Van ingen-buijs V.A."/>
            <person name="Van westerhoven A.C."/>
            <person name="Haridas S."/>
            <person name="Skiadas P."/>
            <person name="Martin F."/>
            <person name="Groenewald J.Z."/>
            <person name="Crous P.W."/>
            <person name="Seidl M.F."/>
        </authorList>
    </citation>
    <scope>NUCLEOTIDE SEQUENCE [LARGE SCALE GENOMIC DNA]</scope>
    <source>
        <strain evidence="1 2">CPC 17464</strain>
    </source>
</reference>
<dbReference type="RefSeq" id="XP_066652351.1">
    <property type="nucleotide sequence ID" value="XM_066799884.1"/>
</dbReference>
<evidence type="ECO:0000313" key="2">
    <source>
        <dbReference type="Proteomes" id="UP001360953"/>
    </source>
</evidence>
<gene>
    <name evidence="1" type="ORF">J3D65DRAFT_62063</name>
</gene>
<dbReference type="GeneID" id="92032790"/>
<sequence>MGFLPSTVAHPPKECQWPDRQLQVGADGTWAGGSKWERPLIHQPSLTKLQVLCTLSTCAFTVLRRVLVSYSVPAPPSPLILCTPADQSRRTGKTPTTRHLGDFGLVCLVALRFRAILHLYSREADPSFASARCSTLPESPLRVGADKFDAGFHAPSKTVERANRLLVVPVSRIISHWRIGVQNSQVLGAAFGHEVANVDLKEYTYQHLMSRIAPT</sequence>
<dbReference type="Proteomes" id="UP001360953">
    <property type="component" value="Unassembled WGS sequence"/>
</dbReference>
<keyword evidence="2" id="KW-1185">Reference proteome</keyword>
<evidence type="ECO:0000313" key="1">
    <source>
        <dbReference type="EMBL" id="KAK7532958.1"/>
    </source>
</evidence>
<organism evidence="1 2">
    <name type="scientific">Phyllosticta citribraziliensis</name>
    <dbReference type="NCBI Taxonomy" id="989973"/>
    <lineage>
        <taxon>Eukaryota</taxon>
        <taxon>Fungi</taxon>
        <taxon>Dikarya</taxon>
        <taxon>Ascomycota</taxon>
        <taxon>Pezizomycotina</taxon>
        <taxon>Dothideomycetes</taxon>
        <taxon>Dothideomycetes incertae sedis</taxon>
        <taxon>Botryosphaeriales</taxon>
        <taxon>Phyllostictaceae</taxon>
        <taxon>Phyllosticta</taxon>
    </lineage>
</organism>